<comment type="caution">
    <text evidence="4">The sequence shown here is derived from an EMBL/GenBank/DDBJ whole genome shotgun (WGS) entry which is preliminary data.</text>
</comment>
<gene>
    <name evidence="4" type="ORF">Plil01_000295800</name>
</gene>
<evidence type="ECO:0000313" key="5">
    <source>
        <dbReference type="Proteomes" id="UP001165083"/>
    </source>
</evidence>
<dbReference type="Proteomes" id="UP001165083">
    <property type="component" value="Unassembled WGS sequence"/>
</dbReference>
<evidence type="ECO:0000256" key="2">
    <source>
        <dbReference type="SAM" id="Phobius"/>
    </source>
</evidence>
<keyword evidence="2" id="KW-1133">Transmembrane helix</keyword>
<dbReference type="EMBL" id="BSXW01000115">
    <property type="protein sequence ID" value="GMF12334.1"/>
    <property type="molecule type" value="Genomic_DNA"/>
</dbReference>
<feature type="region of interest" description="Disordered" evidence="1">
    <location>
        <begin position="318"/>
        <end position="340"/>
    </location>
</feature>
<feature type="chain" id="PRO_5040985036" evidence="3">
    <location>
        <begin position="22"/>
        <end position="349"/>
    </location>
</feature>
<evidence type="ECO:0000256" key="1">
    <source>
        <dbReference type="SAM" id="MobiDB-lite"/>
    </source>
</evidence>
<name>A0A9W6WPF7_9STRA</name>
<feature type="signal peptide" evidence="3">
    <location>
        <begin position="1"/>
        <end position="21"/>
    </location>
</feature>
<evidence type="ECO:0000313" key="4">
    <source>
        <dbReference type="EMBL" id="GMF12334.1"/>
    </source>
</evidence>
<feature type="transmembrane region" description="Helical" evidence="2">
    <location>
        <begin position="290"/>
        <end position="310"/>
    </location>
</feature>
<reference evidence="4" key="1">
    <citation type="submission" date="2023-04" db="EMBL/GenBank/DDBJ databases">
        <title>Phytophthora lilii NBRC 32176.</title>
        <authorList>
            <person name="Ichikawa N."/>
            <person name="Sato H."/>
            <person name="Tonouchi N."/>
        </authorList>
    </citation>
    <scope>NUCLEOTIDE SEQUENCE</scope>
    <source>
        <strain evidence="4">NBRC 32176</strain>
    </source>
</reference>
<proteinExistence type="predicted"/>
<evidence type="ECO:0000256" key="3">
    <source>
        <dbReference type="SAM" id="SignalP"/>
    </source>
</evidence>
<keyword evidence="2" id="KW-0472">Membrane</keyword>
<protein>
    <submittedName>
        <fullName evidence="4">Unnamed protein product</fullName>
    </submittedName>
</protein>
<dbReference type="AlphaFoldDB" id="A0A9W6WPF7"/>
<accession>A0A9W6WPF7</accession>
<keyword evidence="3" id="KW-0732">Signal</keyword>
<dbReference type="OrthoDB" id="160817at2759"/>
<keyword evidence="2" id="KW-0812">Transmembrane</keyword>
<sequence length="349" mass="37528">MQSAWSLLVLVLAAASEGVVAWSSYSGSFDLIYSINFATIVAASDVLPQENSSSLAYSSSGPVSGESIDFLLMGNTSMINETLGDPVGYATAADNWVTYLSTSWTLVEDGTEEGKLSTFWARFEALNPTPKFASQLSVCTMVAEWNSSWPETKAALYAVEVQNRLQNSCNENDSIAIAFTEAVYDAAAAYLKGEVAVNDAVAPVKLHDVGSSELASVTSPSVDRMFVRLTDGLCPRDESAQRLHQESASDAPLVSLFSGILCDHGPKDPHGPSVDSDSHNDSDWKRDLRFIIPVAIVVFLLGCGGLYYVFRQKKTDTAAKDSASNSETPKAEEKDDASSMPYVLTMHAV</sequence>
<keyword evidence="5" id="KW-1185">Reference proteome</keyword>
<organism evidence="4 5">
    <name type="scientific">Phytophthora lilii</name>
    <dbReference type="NCBI Taxonomy" id="2077276"/>
    <lineage>
        <taxon>Eukaryota</taxon>
        <taxon>Sar</taxon>
        <taxon>Stramenopiles</taxon>
        <taxon>Oomycota</taxon>
        <taxon>Peronosporomycetes</taxon>
        <taxon>Peronosporales</taxon>
        <taxon>Peronosporaceae</taxon>
        <taxon>Phytophthora</taxon>
    </lineage>
</organism>